<gene>
    <name evidence="1" type="ORF">K491DRAFT_722525</name>
</gene>
<dbReference type="SUPFAM" id="SSF46785">
    <property type="entry name" value="Winged helix' DNA-binding domain"/>
    <property type="match status" value="1"/>
</dbReference>
<dbReference type="PANTHER" id="PTHR43712:SF15">
    <property type="entry name" value="MONODICTYPHENONE CLUSTER TRANSCRIPTIONAL COACTIVATOR MDPA"/>
    <property type="match status" value="1"/>
</dbReference>
<dbReference type="EMBL" id="MU004536">
    <property type="protein sequence ID" value="KAF2648486.1"/>
    <property type="molecule type" value="Genomic_DNA"/>
</dbReference>
<reference evidence="1" key="1">
    <citation type="journal article" date="2020" name="Stud. Mycol.">
        <title>101 Dothideomycetes genomes: a test case for predicting lifestyles and emergence of pathogens.</title>
        <authorList>
            <person name="Haridas S."/>
            <person name="Albert R."/>
            <person name="Binder M."/>
            <person name="Bloem J."/>
            <person name="Labutti K."/>
            <person name="Salamov A."/>
            <person name="Andreopoulos B."/>
            <person name="Baker S."/>
            <person name="Barry K."/>
            <person name="Bills G."/>
            <person name="Bluhm B."/>
            <person name="Cannon C."/>
            <person name="Castanera R."/>
            <person name="Culley D."/>
            <person name="Daum C."/>
            <person name="Ezra D."/>
            <person name="Gonzalez J."/>
            <person name="Henrissat B."/>
            <person name="Kuo A."/>
            <person name="Liang C."/>
            <person name="Lipzen A."/>
            <person name="Lutzoni F."/>
            <person name="Magnuson J."/>
            <person name="Mondo S."/>
            <person name="Nolan M."/>
            <person name="Ohm R."/>
            <person name="Pangilinan J."/>
            <person name="Park H.-J."/>
            <person name="Ramirez L."/>
            <person name="Alfaro M."/>
            <person name="Sun H."/>
            <person name="Tritt A."/>
            <person name="Yoshinaga Y."/>
            <person name="Zwiers L.-H."/>
            <person name="Turgeon B."/>
            <person name="Goodwin S."/>
            <person name="Spatafora J."/>
            <person name="Crous P."/>
            <person name="Grigoriev I."/>
        </authorList>
    </citation>
    <scope>NUCLEOTIDE SEQUENCE</scope>
    <source>
        <strain evidence="1">CBS 122681</strain>
    </source>
</reference>
<dbReference type="OrthoDB" id="2410195at2759"/>
<evidence type="ECO:0008006" key="3">
    <source>
        <dbReference type="Google" id="ProtNLM"/>
    </source>
</evidence>
<dbReference type="InterPro" id="IPR029063">
    <property type="entry name" value="SAM-dependent_MTases_sf"/>
</dbReference>
<keyword evidence="2" id="KW-1185">Reference proteome</keyword>
<protein>
    <recommendedName>
        <fullName evidence="3">O-methyltransferase domain-containing protein</fullName>
    </recommendedName>
</protein>
<proteinExistence type="predicted"/>
<dbReference type="Gene3D" id="3.40.50.150">
    <property type="entry name" value="Vaccinia Virus protein VP39"/>
    <property type="match status" value="1"/>
</dbReference>
<name>A0A6A6SKV1_9PLEO</name>
<accession>A0A6A6SKV1</accession>
<dbReference type="Proteomes" id="UP000799324">
    <property type="component" value="Unassembled WGS sequence"/>
</dbReference>
<dbReference type="InterPro" id="IPR036390">
    <property type="entry name" value="WH_DNA-bd_sf"/>
</dbReference>
<sequence length="445" mass="47428">MHKAMDATELEALANDLAGSARTLASYLQGSVGPSANAPPIPLDAPANVQQARRNALKNALKIQTLLAEPAGMVQYLAVQTQMVACMQWLGNYQILACIPQTGSVCIQDVALLCTVDKVQLSRVIRMTATAGFLHETAPGHVAHTPSSALFVSKPSLGDAAMFLAERANPAALHMAQSMRDVQPSAHAFVHACEQRPRLKRQWAAYLQHVACGLPATDHHAADVLSRLDWTNLGEACVVDVGASSAHFATVLADVHQNLRVVVQISVGDSASSKLAHHSPSATAASNGRITVQTRMVGALQTVPEAAVYILRLPATATTTAPPQSPTESSMTARAAAELRAHLAVLAANSRTSLIVIPHRLLPEPGTVDADVEAAARMRDLCFFQLTNERELERSELVELISGTGNDIGHLHVVGEMRARNNVLVALGVKFQPYQLNAKPLQATF</sequence>
<organism evidence="1 2">
    <name type="scientific">Lophiostoma macrostomum CBS 122681</name>
    <dbReference type="NCBI Taxonomy" id="1314788"/>
    <lineage>
        <taxon>Eukaryota</taxon>
        <taxon>Fungi</taxon>
        <taxon>Dikarya</taxon>
        <taxon>Ascomycota</taxon>
        <taxon>Pezizomycotina</taxon>
        <taxon>Dothideomycetes</taxon>
        <taxon>Pleosporomycetidae</taxon>
        <taxon>Pleosporales</taxon>
        <taxon>Lophiostomataceae</taxon>
        <taxon>Lophiostoma</taxon>
    </lineage>
</organism>
<dbReference type="InterPro" id="IPR036388">
    <property type="entry name" value="WH-like_DNA-bd_sf"/>
</dbReference>
<evidence type="ECO:0000313" key="2">
    <source>
        <dbReference type="Proteomes" id="UP000799324"/>
    </source>
</evidence>
<evidence type="ECO:0000313" key="1">
    <source>
        <dbReference type="EMBL" id="KAF2648486.1"/>
    </source>
</evidence>
<dbReference type="AlphaFoldDB" id="A0A6A6SKV1"/>
<dbReference type="PANTHER" id="PTHR43712">
    <property type="entry name" value="PUTATIVE (AFU_ORTHOLOGUE AFUA_4G14580)-RELATED"/>
    <property type="match status" value="1"/>
</dbReference>
<dbReference type="Gene3D" id="1.10.10.10">
    <property type="entry name" value="Winged helix-like DNA-binding domain superfamily/Winged helix DNA-binding domain"/>
    <property type="match status" value="1"/>
</dbReference>